<keyword evidence="1" id="KW-0808">Transferase</keyword>
<organism evidence="8 9">
    <name type="scientific">Pontibacter amylolyticus</name>
    <dbReference type="NCBI Taxonomy" id="1424080"/>
    <lineage>
        <taxon>Bacteria</taxon>
        <taxon>Pseudomonadati</taxon>
        <taxon>Bacteroidota</taxon>
        <taxon>Cytophagia</taxon>
        <taxon>Cytophagales</taxon>
        <taxon>Hymenobacteraceae</taxon>
        <taxon>Pontibacter</taxon>
    </lineage>
</organism>
<evidence type="ECO:0000313" key="9">
    <source>
        <dbReference type="Proteomes" id="UP000634043"/>
    </source>
</evidence>
<dbReference type="Gene3D" id="3.30.200.20">
    <property type="entry name" value="Phosphorylase Kinase, domain 1"/>
    <property type="match status" value="1"/>
</dbReference>
<keyword evidence="3" id="KW-0418">Kinase</keyword>
<keyword evidence="6" id="KW-0812">Transmembrane</keyword>
<gene>
    <name evidence="8" type="ORF">GCM10011323_16220</name>
</gene>
<feature type="compositionally biased region" description="Low complexity" evidence="5">
    <location>
        <begin position="369"/>
        <end position="384"/>
    </location>
</feature>
<dbReference type="InterPro" id="IPR000719">
    <property type="entry name" value="Prot_kinase_dom"/>
</dbReference>
<reference evidence="9" key="1">
    <citation type="journal article" date="2019" name="Int. J. Syst. Evol. Microbiol.">
        <title>The Global Catalogue of Microorganisms (GCM) 10K type strain sequencing project: providing services to taxonomists for standard genome sequencing and annotation.</title>
        <authorList>
            <consortium name="The Broad Institute Genomics Platform"/>
            <consortium name="The Broad Institute Genome Sequencing Center for Infectious Disease"/>
            <person name="Wu L."/>
            <person name="Ma J."/>
        </authorList>
    </citation>
    <scope>NUCLEOTIDE SEQUENCE [LARGE SCALE GENOMIC DNA]</scope>
    <source>
        <strain evidence="9">CGMCC 1.12749</strain>
    </source>
</reference>
<feature type="compositionally biased region" description="Pro residues" evidence="5">
    <location>
        <begin position="396"/>
        <end position="405"/>
    </location>
</feature>
<dbReference type="PANTHER" id="PTHR43289">
    <property type="entry name" value="MITOGEN-ACTIVATED PROTEIN KINASE KINASE KINASE 20-RELATED"/>
    <property type="match status" value="1"/>
</dbReference>
<keyword evidence="6" id="KW-0472">Membrane</keyword>
<dbReference type="SUPFAM" id="SSF56112">
    <property type="entry name" value="Protein kinase-like (PK-like)"/>
    <property type="match status" value="1"/>
</dbReference>
<keyword evidence="4" id="KW-0067">ATP-binding</keyword>
<keyword evidence="2" id="KW-0547">Nucleotide-binding</keyword>
<evidence type="ECO:0000256" key="2">
    <source>
        <dbReference type="ARBA" id="ARBA00022741"/>
    </source>
</evidence>
<evidence type="ECO:0000313" key="8">
    <source>
        <dbReference type="EMBL" id="GGG12540.1"/>
    </source>
</evidence>
<keyword evidence="9" id="KW-1185">Reference proteome</keyword>
<comment type="caution">
    <text evidence="8">The sequence shown here is derived from an EMBL/GenBank/DDBJ whole genome shotgun (WGS) entry which is preliminary data.</text>
</comment>
<protein>
    <recommendedName>
        <fullName evidence="7">Protein kinase domain-containing protein</fullName>
    </recommendedName>
</protein>
<feature type="region of interest" description="Disordered" evidence="5">
    <location>
        <begin position="345"/>
        <end position="406"/>
    </location>
</feature>
<evidence type="ECO:0000256" key="4">
    <source>
        <dbReference type="ARBA" id="ARBA00022840"/>
    </source>
</evidence>
<evidence type="ECO:0000256" key="1">
    <source>
        <dbReference type="ARBA" id="ARBA00022679"/>
    </source>
</evidence>
<dbReference type="PROSITE" id="PS50011">
    <property type="entry name" value="PROTEIN_KINASE_DOM"/>
    <property type="match status" value="1"/>
</dbReference>
<keyword evidence="6" id="KW-1133">Transmembrane helix</keyword>
<dbReference type="Gene3D" id="1.10.510.10">
    <property type="entry name" value="Transferase(Phosphotransferase) domain 1"/>
    <property type="match status" value="1"/>
</dbReference>
<name>A0ABQ1W4R4_9BACT</name>
<evidence type="ECO:0000256" key="5">
    <source>
        <dbReference type="SAM" id="MobiDB-lite"/>
    </source>
</evidence>
<proteinExistence type="predicted"/>
<sequence>MSIPETNGIFAAHYLLKEQLSSGRIEEVWKAEDWTAEGAPVTLRLYAPHIRLDHHSLELLQREQEERASLQHPHLLIPSHFGVHQGIPFDAAPLQTQHTLSQAAPLPEREVARLIYQVGSALEYLHTRQPALPHRQINPANIMVDAQGNYLLAVPAFSSQLRTLLHRATGTPLAQGTAYAAPEMFGPHPKHSAASDIFALGVSLYELCTGETPWLGNGGLSLSQGAEIPIISAPYSRILSNLVRACLHPDPEKRPTAKVLVEEANYFLEHGDWKSYGTFGNVTAESIVYKQRTWLWPTILFLLLITALGAAYYFLVWNKPGKDLAADTDVTTSLPVMPAITDSSVADSTPAAAGSIPKEVRPDTLTRRQPSQQPQTNPPQASSPKTRAPSAIKPAPSRPVRPAYPQPTSLEGYLNGLLNQEIPLEVRDRWRTPIKKYFSPDAIIYARMHDAPLGSFGVGEFIDILLSTEEGNSIVIDKIIYDPEEEGAIDEINVSIMATQ</sequence>
<dbReference type="Pfam" id="PF00069">
    <property type="entry name" value="Pkinase"/>
    <property type="match status" value="1"/>
</dbReference>
<feature type="transmembrane region" description="Helical" evidence="6">
    <location>
        <begin position="294"/>
        <end position="315"/>
    </location>
</feature>
<feature type="domain" description="Protein kinase" evidence="7">
    <location>
        <begin position="14"/>
        <end position="268"/>
    </location>
</feature>
<evidence type="ECO:0000256" key="6">
    <source>
        <dbReference type="SAM" id="Phobius"/>
    </source>
</evidence>
<dbReference type="PANTHER" id="PTHR43289:SF6">
    <property type="entry name" value="SERINE_THREONINE-PROTEIN KINASE NEKL-3"/>
    <property type="match status" value="1"/>
</dbReference>
<evidence type="ECO:0000259" key="7">
    <source>
        <dbReference type="PROSITE" id="PS50011"/>
    </source>
</evidence>
<dbReference type="RefSeq" id="WP_188501045.1">
    <property type="nucleotide sequence ID" value="NZ_BMFP01000003.1"/>
</dbReference>
<dbReference type="EMBL" id="BMFP01000003">
    <property type="protein sequence ID" value="GGG12540.1"/>
    <property type="molecule type" value="Genomic_DNA"/>
</dbReference>
<dbReference type="InterPro" id="IPR011009">
    <property type="entry name" value="Kinase-like_dom_sf"/>
</dbReference>
<evidence type="ECO:0000256" key="3">
    <source>
        <dbReference type="ARBA" id="ARBA00022777"/>
    </source>
</evidence>
<accession>A0ABQ1W4R4</accession>
<dbReference type="Proteomes" id="UP000634043">
    <property type="component" value="Unassembled WGS sequence"/>
</dbReference>